<sequence>MLGVSNLPTSQPVAIVQFSCASGSILPGLSDVLLTNLFVPPSPSVGPSHWSSVIYLSTLPIWQEPS</sequence>
<comment type="caution">
    <text evidence="1">The sequence shown here is derived from an EMBL/GenBank/DDBJ whole genome shotgun (WGS) entry which is preliminary data.</text>
</comment>
<organism evidence="1 2">
    <name type="scientific">Protopolystoma xenopodis</name>
    <dbReference type="NCBI Taxonomy" id="117903"/>
    <lineage>
        <taxon>Eukaryota</taxon>
        <taxon>Metazoa</taxon>
        <taxon>Spiralia</taxon>
        <taxon>Lophotrochozoa</taxon>
        <taxon>Platyhelminthes</taxon>
        <taxon>Monogenea</taxon>
        <taxon>Polyopisthocotylea</taxon>
        <taxon>Polystomatidea</taxon>
        <taxon>Polystomatidae</taxon>
        <taxon>Protopolystoma</taxon>
    </lineage>
</organism>
<keyword evidence="2" id="KW-1185">Reference proteome</keyword>
<gene>
    <name evidence="1" type="ORF">PXEA_LOCUS15345</name>
</gene>
<dbReference type="EMBL" id="CAAALY010053711">
    <property type="protein sequence ID" value="VEL21905.1"/>
    <property type="molecule type" value="Genomic_DNA"/>
</dbReference>
<dbReference type="AlphaFoldDB" id="A0A448WWG8"/>
<reference evidence="1" key="1">
    <citation type="submission" date="2018-11" db="EMBL/GenBank/DDBJ databases">
        <authorList>
            <consortium name="Pathogen Informatics"/>
        </authorList>
    </citation>
    <scope>NUCLEOTIDE SEQUENCE</scope>
</reference>
<dbReference type="Proteomes" id="UP000784294">
    <property type="component" value="Unassembled WGS sequence"/>
</dbReference>
<name>A0A448WWG8_9PLAT</name>
<evidence type="ECO:0000313" key="1">
    <source>
        <dbReference type="EMBL" id="VEL21905.1"/>
    </source>
</evidence>
<protein>
    <submittedName>
        <fullName evidence="1">Uncharacterized protein</fullName>
    </submittedName>
</protein>
<proteinExistence type="predicted"/>
<evidence type="ECO:0000313" key="2">
    <source>
        <dbReference type="Proteomes" id="UP000784294"/>
    </source>
</evidence>
<accession>A0A448WWG8</accession>